<comment type="catalytic activity">
    <reaction evidence="2">
        <text>a 3'-end 2',3'-cyclophospho-ribonucleotide-RNA + H2O = a 3'-end 2'-phospho-ribonucleotide-RNA + H(+)</text>
        <dbReference type="Rhea" id="RHEA:11828"/>
        <dbReference type="Rhea" id="RHEA-COMP:10464"/>
        <dbReference type="Rhea" id="RHEA-COMP:17353"/>
        <dbReference type="ChEBI" id="CHEBI:15377"/>
        <dbReference type="ChEBI" id="CHEBI:15378"/>
        <dbReference type="ChEBI" id="CHEBI:83064"/>
        <dbReference type="ChEBI" id="CHEBI:173113"/>
        <dbReference type="EC" id="3.1.4.58"/>
    </reaction>
</comment>
<evidence type="ECO:0000259" key="3">
    <source>
        <dbReference type="Pfam" id="PF02834"/>
    </source>
</evidence>
<dbReference type="GO" id="GO:0008664">
    <property type="term" value="F:RNA 2',3'-cyclic 3'-phosphodiesterase activity"/>
    <property type="evidence" value="ECO:0007669"/>
    <property type="project" value="UniProtKB-EC"/>
</dbReference>
<dbReference type="HAMAP" id="MF_01940">
    <property type="entry name" value="RNA_CPDase"/>
    <property type="match status" value="1"/>
</dbReference>
<feature type="active site" description="Proton donor" evidence="2">
    <location>
        <position position="43"/>
    </location>
</feature>
<dbReference type="InterPro" id="IPR014051">
    <property type="entry name" value="Phosphoesterase_HXTX"/>
</dbReference>
<organism evidence="4 5">
    <name type="scientific">Amantichitinum ursilacus</name>
    <dbReference type="NCBI Taxonomy" id="857265"/>
    <lineage>
        <taxon>Bacteria</taxon>
        <taxon>Pseudomonadati</taxon>
        <taxon>Pseudomonadota</taxon>
        <taxon>Betaproteobacteria</taxon>
        <taxon>Neisseriales</taxon>
        <taxon>Chitinibacteraceae</taxon>
        <taxon>Amantichitinum</taxon>
    </lineage>
</organism>
<proteinExistence type="inferred from homology"/>
<comment type="similarity">
    <text evidence="2">Belongs to the 2H phosphoesterase superfamily. ThpR family.</text>
</comment>
<dbReference type="AlphaFoldDB" id="A0A0N0XGR6"/>
<dbReference type="GO" id="GO:0016874">
    <property type="term" value="F:ligase activity"/>
    <property type="evidence" value="ECO:0007669"/>
    <property type="project" value="UniProtKB-KW"/>
</dbReference>
<sequence>MTATPRLFIGLSPPDAVRQPLTQVRHHVHTRFGGRVVTTANLHLTLAFLGATPAARTTELVRLIDALAFTPLDLTLDQIGSFDRARVVWIGLSRHQTALDTLVQALRAELRAGQFPTEDHPFNAHVTLLRKATCLTEPVETIHWRADTICLYESVSTPEGVRYDVLHRRTV</sequence>
<keyword evidence="4" id="KW-0436">Ligase</keyword>
<keyword evidence="1 2" id="KW-0378">Hydrolase</keyword>
<protein>
    <recommendedName>
        <fullName evidence="2">RNA 2',3'-cyclic phosphodiesterase</fullName>
        <shortName evidence="2">RNA 2',3'-CPDase</shortName>
        <ecNumber evidence="2">3.1.4.58</ecNumber>
    </recommendedName>
</protein>
<evidence type="ECO:0000256" key="2">
    <source>
        <dbReference type="HAMAP-Rule" id="MF_01940"/>
    </source>
</evidence>
<feature type="short sequence motif" description="HXTX 1" evidence="2">
    <location>
        <begin position="43"/>
        <end position="46"/>
    </location>
</feature>
<dbReference type="PATRIC" id="fig|857265.3.peg.3689"/>
<dbReference type="PANTHER" id="PTHR35561">
    <property type="entry name" value="RNA 2',3'-CYCLIC PHOSPHODIESTERASE"/>
    <property type="match status" value="1"/>
</dbReference>
<dbReference type="EMBL" id="LAQT01000030">
    <property type="protein sequence ID" value="KPC50294.1"/>
    <property type="molecule type" value="Genomic_DNA"/>
</dbReference>
<feature type="active site" description="Proton acceptor" evidence="2">
    <location>
        <position position="125"/>
    </location>
</feature>
<comment type="caution">
    <text evidence="4">The sequence shown here is derived from an EMBL/GenBank/DDBJ whole genome shotgun (WGS) entry which is preliminary data.</text>
</comment>
<name>A0A0N0XGR6_9NEIS</name>
<feature type="domain" description="Phosphoesterase HXTX" evidence="3">
    <location>
        <begin position="96"/>
        <end position="163"/>
    </location>
</feature>
<keyword evidence="5" id="KW-1185">Reference proteome</keyword>
<dbReference type="Pfam" id="PF02834">
    <property type="entry name" value="LigT_PEase"/>
    <property type="match status" value="2"/>
</dbReference>
<dbReference type="EC" id="3.1.4.58" evidence="2"/>
<dbReference type="STRING" id="857265.WG78_18025"/>
<evidence type="ECO:0000313" key="4">
    <source>
        <dbReference type="EMBL" id="KPC50294.1"/>
    </source>
</evidence>
<dbReference type="NCBIfam" id="TIGR02258">
    <property type="entry name" value="2_5_ligase"/>
    <property type="match status" value="1"/>
</dbReference>
<dbReference type="RefSeq" id="WP_053939192.1">
    <property type="nucleotide sequence ID" value="NZ_LAQT01000030.1"/>
</dbReference>
<evidence type="ECO:0000256" key="1">
    <source>
        <dbReference type="ARBA" id="ARBA00022801"/>
    </source>
</evidence>
<dbReference type="Gene3D" id="3.90.1140.10">
    <property type="entry name" value="Cyclic phosphodiesterase"/>
    <property type="match status" value="1"/>
</dbReference>
<gene>
    <name evidence="4" type="primary">ligT</name>
    <name evidence="4" type="ORF">WG78_18025</name>
</gene>
<dbReference type="OrthoDB" id="7061261at2"/>
<dbReference type="InterPro" id="IPR009097">
    <property type="entry name" value="Cyclic_Pdiesterase"/>
</dbReference>
<dbReference type="Proteomes" id="UP000037939">
    <property type="component" value="Unassembled WGS sequence"/>
</dbReference>
<comment type="function">
    <text evidence="2">Hydrolyzes RNA 2',3'-cyclic phosphodiester to an RNA 2'-phosphomonoester.</text>
</comment>
<dbReference type="GO" id="GO:0004113">
    <property type="term" value="F:2',3'-cyclic-nucleotide 3'-phosphodiesterase activity"/>
    <property type="evidence" value="ECO:0007669"/>
    <property type="project" value="InterPro"/>
</dbReference>
<dbReference type="PANTHER" id="PTHR35561:SF1">
    <property type="entry name" value="RNA 2',3'-CYCLIC PHOSPHODIESTERASE"/>
    <property type="match status" value="1"/>
</dbReference>
<reference evidence="4 5" key="1">
    <citation type="submission" date="2015-07" db="EMBL/GenBank/DDBJ databases">
        <title>Draft genome sequence of the Amantichitinum ursilacus IGB-41, a new chitin-degrading bacterium.</title>
        <authorList>
            <person name="Kirstahler P."/>
            <person name="Guenther M."/>
            <person name="Grumaz C."/>
            <person name="Rupp S."/>
            <person name="Zibek S."/>
            <person name="Sohn K."/>
        </authorList>
    </citation>
    <scope>NUCLEOTIDE SEQUENCE [LARGE SCALE GENOMIC DNA]</scope>
    <source>
        <strain evidence="4 5">IGB-41</strain>
    </source>
</reference>
<evidence type="ECO:0000313" key="5">
    <source>
        <dbReference type="Proteomes" id="UP000037939"/>
    </source>
</evidence>
<feature type="domain" description="Phosphoesterase HXTX" evidence="3">
    <location>
        <begin position="12"/>
        <end position="89"/>
    </location>
</feature>
<accession>A0A0N0XGR6</accession>
<dbReference type="SUPFAM" id="SSF55144">
    <property type="entry name" value="LigT-like"/>
    <property type="match status" value="1"/>
</dbReference>
<feature type="short sequence motif" description="HXTX 2" evidence="2">
    <location>
        <begin position="125"/>
        <end position="128"/>
    </location>
</feature>
<dbReference type="InterPro" id="IPR004175">
    <property type="entry name" value="RNA_CPDase"/>
</dbReference>